<keyword evidence="1" id="KW-0812">Transmembrane</keyword>
<dbReference type="Proteomes" id="UP000620591">
    <property type="component" value="Unassembled WGS sequence"/>
</dbReference>
<sequence length="133" mass="13524">MSDMLGDGMSVLVAAVLVCLGIAGAALGLVAAAVDGVKHRDPDLVTDAFPWGYMGVGLVVGAAGFAFASLAASTDVGWSALRDAAPVLIVASAGYGVLHHIIERRLDRPISWVAPWALSLALGVFIALALQEG</sequence>
<evidence type="ECO:0000313" key="3">
    <source>
        <dbReference type="Proteomes" id="UP000620591"/>
    </source>
</evidence>
<keyword evidence="1" id="KW-1133">Transmembrane helix</keyword>
<accession>A0A8I0K0F5</accession>
<dbReference type="EMBL" id="JACTVM010000002">
    <property type="protein sequence ID" value="MBC9226311.1"/>
    <property type="molecule type" value="Genomic_DNA"/>
</dbReference>
<protein>
    <submittedName>
        <fullName evidence="2">Uncharacterized protein</fullName>
    </submittedName>
</protein>
<feature type="transmembrane region" description="Helical" evidence="1">
    <location>
        <begin position="48"/>
        <end position="72"/>
    </location>
</feature>
<organism evidence="2 3">
    <name type="scientific">Aeromicrobium senzhongii</name>
    <dbReference type="NCBI Taxonomy" id="2663859"/>
    <lineage>
        <taxon>Bacteria</taxon>
        <taxon>Bacillati</taxon>
        <taxon>Actinomycetota</taxon>
        <taxon>Actinomycetes</taxon>
        <taxon>Propionibacteriales</taxon>
        <taxon>Nocardioidaceae</taxon>
        <taxon>Aeromicrobium</taxon>
    </lineage>
</organism>
<gene>
    <name evidence="2" type="ORF">IBG24_08285</name>
</gene>
<reference evidence="2" key="1">
    <citation type="submission" date="2020-09" db="EMBL/GenBank/DDBJ databases">
        <title>Novel species in genus Aeromicrobium.</title>
        <authorList>
            <person name="Zhang G."/>
        </authorList>
    </citation>
    <scope>NUCLEOTIDE SEQUENCE</scope>
    <source>
        <strain evidence="2">Zg-636</strain>
    </source>
</reference>
<feature type="transmembrane region" description="Helical" evidence="1">
    <location>
        <begin position="84"/>
        <end position="102"/>
    </location>
</feature>
<evidence type="ECO:0000256" key="1">
    <source>
        <dbReference type="SAM" id="Phobius"/>
    </source>
</evidence>
<name>A0A8I0K0F5_9ACTN</name>
<dbReference type="RefSeq" id="WP_187769213.1">
    <property type="nucleotide sequence ID" value="NZ_JACTVM010000002.1"/>
</dbReference>
<dbReference type="AlphaFoldDB" id="A0A8I0K0F5"/>
<keyword evidence="1" id="KW-0472">Membrane</keyword>
<feature type="transmembrane region" description="Helical" evidence="1">
    <location>
        <begin position="114"/>
        <end position="130"/>
    </location>
</feature>
<evidence type="ECO:0000313" key="2">
    <source>
        <dbReference type="EMBL" id="MBC9226311.1"/>
    </source>
</evidence>
<comment type="caution">
    <text evidence="2">The sequence shown here is derived from an EMBL/GenBank/DDBJ whole genome shotgun (WGS) entry which is preliminary data.</text>
</comment>
<proteinExistence type="predicted"/>